<proteinExistence type="inferred from homology"/>
<evidence type="ECO:0000313" key="18">
    <source>
        <dbReference type="Proteomes" id="UP001152799"/>
    </source>
</evidence>
<feature type="binding site" evidence="14">
    <location>
        <position position="53"/>
    </location>
    <ligand>
        <name>FAD</name>
        <dbReference type="ChEBI" id="CHEBI:57692"/>
    </ligand>
</feature>
<evidence type="ECO:0000256" key="10">
    <source>
        <dbReference type="ARBA" id="ARBA00022982"/>
    </source>
</evidence>
<name>A0A9N9QNL3_9CUCU</name>
<evidence type="ECO:0000256" key="15">
    <source>
        <dbReference type="PIRSR" id="PIRSR000362-2"/>
    </source>
</evidence>
<feature type="binding site" evidence="14">
    <location>
        <position position="32"/>
    </location>
    <ligand>
        <name>FAD</name>
        <dbReference type="ChEBI" id="CHEBI:57692"/>
    </ligand>
</feature>
<feature type="domain" description="FAD/NAD(P)-binding" evidence="16">
    <location>
        <begin position="23"/>
        <end position="179"/>
    </location>
</feature>
<dbReference type="PANTHER" id="PTHR48467">
    <property type="entry name" value="GLUTAMATE SYNTHASE 1 [NADH], CHLOROPLASTIC-LIKE"/>
    <property type="match status" value="1"/>
</dbReference>
<dbReference type="InterPro" id="IPR021163">
    <property type="entry name" value="Ferredox_Rdtase_adrenod"/>
</dbReference>
<dbReference type="OrthoDB" id="333024at2759"/>
<comment type="subcellular location">
    <subcellularLocation>
        <location evidence="13">Mitochondrion</location>
    </subcellularLocation>
</comment>
<evidence type="ECO:0000256" key="13">
    <source>
        <dbReference type="PIRNR" id="PIRNR000362"/>
    </source>
</evidence>
<comment type="cofactor">
    <cofactor evidence="1 13 14">
        <name>FAD</name>
        <dbReference type="ChEBI" id="CHEBI:57692"/>
    </cofactor>
</comment>
<sequence length="466" mass="51781">MMKNRGLSILKRCFCSGNSIKPKICVVGGGPAGFYAAQHLAKKLENSQIDIMERLPVPFGLVRFGVAPDHPEVKNVIHTFTKTAESPNVNFYGNISLGKDISLEDLKQFYHIIILTYGAEQNKKLDIPGVNLKNVLPARNIVGWYNGVPSDKNLNINLNCETVAIIGQGNVAIDVARILLTPIDELKKTDITQHSLNQLSQSKIKKIVLIGRRGPLQAAFTIKELREMLKLKNCLTLWKNEDFETIETPIVEKLARPKKRITELMLKSVQEQKIINNEAKIFNPVFLRSPLEILGDNQVEKIVLGVNKLTGNDLLTQTATLTDQIETLDCDLVISSIGYKSIQADPNIPFDLNKGIIKNTKGKIDAGLYTSGWLGTGPVGVILSTMSNAFAVTEQIIEDIPKDNLLKNPKPGFEGARKILDQKNVQLVTWKDWAKIDKYEISLGEKAGKPREKIVDIEQMLKIASS</sequence>
<evidence type="ECO:0000256" key="14">
    <source>
        <dbReference type="PIRSR" id="PIRSR000362-1"/>
    </source>
</evidence>
<keyword evidence="11 13" id="KW-0560">Oxidoreductase</keyword>
<feature type="binding site" evidence="14">
    <location>
        <position position="373"/>
    </location>
    <ligand>
        <name>FAD</name>
        <dbReference type="ChEBI" id="CHEBI:57692"/>
    </ligand>
</feature>
<dbReference type="InterPro" id="IPR036188">
    <property type="entry name" value="FAD/NAD-bd_sf"/>
</dbReference>
<keyword evidence="7 13" id="KW-0285">Flavoprotein</keyword>
<feature type="binding site" evidence="14">
    <location>
        <position position="97"/>
    </location>
    <ligand>
        <name>FAD</name>
        <dbReference type="ChEBI" id="CHEBI:57692"/>
    </ligand>
</feature>
<comment type="similarity">
    <text evidence="3 13">Belongs to the ferredoxin--NADP reductase type 1 family.</text>
</comment>
<evidence type="ECO:0000256" key="4">
    <source>
        <dbReference type="ARBA" id="ARBA00013219"/>
    </source>
</evidence>
<keyword evidence="6" id="KW-0813">Transport</keyword>
<feature type="binding site" evidence="15">
    <location>
        <position position="380"/>
    </location>
    <ligand>
        <name>NADP(+)</name>
        <dbReference type="ChEBI" id="CHEBI:58349"/>
    </ligand>
</feature>
<dbReference type="EC" id="1.18.1.6" evidence="4 13"/>
<dbReference type="GO" id="GO:0016491">
    <property type="term" value="F:oxidoreductase activity"/>
    <property type="evidence" value="ECO:0007669"/>
    <property type="project" value="UniProtKB-KW"/>
</dbReference>
<dbReference type="InterPro" id="IPR023753">
    <property type="entry name" value="FAD/NAD-binding_dom"/>
</dbReference>
<dbReference type="SUPFAM" id="SSF51971">
    <property type="entry name" value="Nucleotide-binding domain"/>
    <property type="match status" value="1"/>
</dbReference>
<dbReference type="Pfam" id="PF07992">
    <property type="entry name" value="Pyr_redox_2"/>
    <property type="match status" value="1"/>
</dbReference>
<dbReference type="FunFam" id="3.50.50.60:FF:000229">
    <property type="entry name" value="NADPH:adrenodoxin oxidoreductase, mitochondrial"/>
    <property type="match status" value="1"/>
</dbReference>
<keyword evidence="8 13" id="KW-0274">FAD</keyword>
<dbReference type="AlphaFoldDB" id="A0A9N9QNL3"/>
<dbReference type="Gene3D" id="3.50.50.60">
    <property type="entry name" value="FAD/NAD(P)-binding domain"/>
    <property type="match status" value="1"/>
</dbReference>
<gene>
    <name evidence="17" type="ORF">CEUTPL_LOCUS7274</name>
</gene>
<dbReference type="Proteomes" id="UP001152799">
    <property type="component" value="Chromosome 3"/>
</dbReference>
<dbReference type="EMBL" id="OU892279">
    <property type="protein sequence ID" value="CAG9766700.1"/>
    <property type="molecule type" value="Genomic_DNA"/>
</dbReference>
<evidence type="ECO:0000256" key="2">
    <source>
        <dbReference type="ARBA" id="ARBA00004731"/>
    </source>
</evidence>
<evidence type="ECO:0000256" key="3">
    <source>
        <dbReference type="ARBA" id="ARBA00008312"/>
    </source>
</evidence>
<dbReference type="PANTHER" id="PTHR48467:SF1">
    <property type="entry name" value="GLUTAMATE SYNTHASE 1 [NADH], CHLOROPLASTIC-LIKE"/>
    <property type="match status" value="1"/>
</dbReference>
<comment type="pathway">
    <text evidence="2">Steroid metabolism; cholesterol metabolism.</text>
</comment>
<evidence type="ECO:0000256" key="8">
    <source>
        <dbReference type="ARBA" id="ARBA00022827"/>
    </source>
</evidence>
<evidence type="ECO:0000259" key="16">
    <source>
        <dbReference type="Pfam" id="PF07992"/>
    </source>
</evidence>
<keyword evidence="13" id="KW-0496">Mitochondrion</keyword>
<accession>A0A9N9QNL3</accession>
<feature type="binding site" evidence="15">
    <location>
        <begin position="168"/>
        <end position="171"/>
    </location>
    <ligand>
        <name>NADP(+)</name>
        <dbReference type="ChEBI" id="CHEBI:58349"/>
    </ligand>
</feature>
<evidence type="ECO:0000256" key="11">
    <source>
        <dbReference type="ARBA" id="ARBA00023002"/>
    </source>
</evidence>
<evidence type="ECO:0000256" key="7">
    <source>
        <dbReference type="ARBA" id="ARBA00022630"/>
    </source>
</evidence>
<feature type="binding site" evidence="14">
    <location>
        <position position="61"/>
    </location>
    <ligand>
        <name>FAD</name>
        <dbReference type="ChEBI" id="CHEBI:57692"/>
    </ligand>
</feature>
<dbReference type="InterPro" id="IPR055275">
    <property type="entry name" value="Ferredox_Rdtase"/>
</dbReference>
<reference evidence="17" key="1">
    <citation type="submission" date="2022-01" db="EMBL/GenBank/DDBJ databases">
        <authorList>
            <person name="King R."/>
        </authorList>
    </citation>
    <scope>NUCLEOTIDE SEQUENCE</scope>
</reference>
<dbReference type="PRINTS" id="PR00419">
    <property type="entry name" value="ADXRDTASE"/>
</dbReference>
<keyword evidence="9 13" id="KW-0521">NADP</keyword>
<dbReference type="Gene3D" id="3.40.50.720">
    <property type="entry name" value="NAD(P)-binding Rossmann-like Domain"/>
    <property type="match status" value="1"/>
</dbReference>
<feature type="binding site" evidence="15">
    <location>
        <position position="224"/>
    </location>
    <ligand>
        <name>NADP(+)</name>
        <dbReference type="ChEBI" id="CHEBI:58349"/>
    </ligand>
</feature>
<protein>
    <recommendedName>
        <fullName evidence="5 13">NADPH:adrenodoxin oxidoreductase, mitochondrial</fullName>
        <ecNumber evidence="4 13">1.18.1.6</ecNumber>
    </recommendedName>
</protein>
<feature type="binding site" evidence="15">
    <location>
        <begin position="212"/>
        <end position="213"/>
    </location>
    <ligand>
        <name>NADP(+)</name>
        <dbReference type="ChEBI" id="CHEBI:58349"/>
    </ligand>
</feature>
<feature type="binding site" evidence="14">
    <location>
        <begin position="380"/>
        <end position="382"/>
    </location>
    <ligand>
        <name>FAD</name>
        <dbReference type="ChEBI" id="CHEBI:57692"/>
    </ligand>
</feature>
<dbReference type="GO" id="GO:0005739">
    <property type="term" value="C:mitochondrion"/>
    <property type="evidence" value="ECO:0007669"/>
    <property type="project" value="UniProtKB-SubCell"/>
</dbReference>
<organism evidence="17 18">
    <name type="scientific">Ceutorhynchus assimilis</name>
    <name type="common">cabbage seed weevil</name>
    <dbReference type="NCBI Taxonomy" id="467358"/>
    <lineage>
        <taxon>Eukaryota</taxon>
        <taxon>Metazoa</taxon>
        <taxon>Ecdysozoa</taxon>
        <taxon>Arthropoda</taxon>
        <taxon>Hexapoda</taxon>
        <taxon>Insecta</taxon>
        <taxon>Pterygota</taxon>
        <taxon>Neoptera</taxon>
        <taxon>Endopterygota</taxon>
        <taxon>Coleoptera</taxon>
        <taxon>Polyphaga</taxon>
        <taxon>Cucujiformia</taxon>
        <taxon>Curculionidae</taxon>
        <taxon>Ceutorhynchinae</taxon>
        <taxon>Ceutorhynchus</taxon>
    </lineage>
</organism>
<evidence type="ECO:0000256" key="1">
    <source>
        <dbReference type="ARBA" id="ARBA00001974"/>
    </source>
</evidence>
<evidence type="ECO:0000256" key="9">
    <source>
        <dbReference type="ARBA" id="ARBA00022857"/>
    </source>
</evidence>
<evidence type="ECO:0000313" key="17">
    <source>
        <dbReference type="EMBL" id="CAG9766700.1"/>
    </source>
</evidence>
<dbReference type="PIRSF" id="PIRSF000362">
    <property type="entry name" value="FNR"/>
    <property type="match status" value="1"/>
</dbReference>
<evidence type="ECO:0000256" key="6">
    <source>
        <dbReference type="ARBA" id="ARBA00022448"/>
    </source>
</evidence>
<comment type="catalytic activity">
    <reaction evidence="12 13">
        <text>2 reduced [adrenodoxin] + NADP(+) + H(+) = 2 oxidized [adrenodoxin] + NADPH</text>
        <dbReference type="Rhea" id="RHEA:42312"/>
        <dbReference type="Rhea" id="RHEA-COMP:9998"/>
        <dbReference type="Rhea" id="RHEA-COMP:9999"/>
        <dbReference type="ChEBI" id="CHEBI:15378"/>
        <dbReference type="ChEBI" id="CHEBI:33737"/>
        <dbReference type="ChEBI" id="CHEBI:33738"/>
        <dbReference type="ChEBI" id="CHEBI:57783"/>
        <dbReference type="ChEBI" id="CHEBI:58349"/>
        <dbReference type="EC" id="1.18.1.6"/>
    </reaction>
</comment>
<evidence type="ECO:0000256" key="5">
    <source>
        <dbReference type="ARBA" id="ARBA00016287"/>
    </source>
</evidence>
<evidence type="ECO:0000256" key="12">
    <source>
        <dbReference type="ARBA" id="ARBA00048933"/>
    </source>
</evidence>
<keyword evidence="10" id="KW-0249">Electron transport</keyword>
<keyword evidence="18" id="KW-1185">Reference proteome</keyword>